<accession>A0A4Y3K9B8</accession>
<evidence type="ECO:0000313" key="3">
    <source>
        <dbReference type="Proteomes" id="UP000315842"/>
    </source>
</evidence>
<dbReference type="RefSeq" id="WP_244937585.1">
    <property type="nucleotide sequence ID" value="NZ_BJLP01000001.1"/>
</dbReference>
<evidence type="ECO:0000256" key="1">
    <source>
        <dbReference type="SAM" id="Phobius"/>
    </source>
</evidence>
<comment type="caution">
    <text evidence="2">The sequence shown here is derived from an EMBL/GenBank/DDBJ whole genome shotgun (WGS) entry which is preliminary data.</text>
</comment>
<dbReference type="EMBL" id="BJLP01000001">
    <property type="protein sequence ID" value="GEA79568.1"/>
    <property type="molecule type" value="Genomic_DNA"/>
</dbReference>
<dbReference type="AlphaFoldDB" id="A0A4Y3K9B8"/>
<sequence>MSAVTLSPAARPPRPSVATSVRVRRFVETVRWAPAPRFEGSAGRRAAFVGYLVGSMVAWVLLGVGVSALLGALVA</sequence>
<keyword evidence="1" id="KW-0812">Transmembrane</keyword>
<organism evidence="2 3">
    <name type="scientific">Cellulomonas uda</name>
    <dbReference type="NCBI Taxonomy" id="1714"/>
    <lineage>
        <taxon>Bacteria</taxon>
        <taxon>Bacillati</taxon>
        <taxon>Actinomycetota</taxon>
        <taxon>Actinomycetes</taxon>
        <taxon>Micrococcales</taxon>
        <taxon>Cellulomonadaceae</taxon>
        <taxon>Cellulomonas</taxon>
    </lineage>
</organism>
<feature type="transmembrane region" description="Helical" evidence="1">
    <location>
        <begin position="48"/>
        <end position="74"/>
    </location>
</feature>
<reference evidence="2 3" key="1">
    <citation type="submission" date="2019-06" db="EMBL/GenBank/DDBJ databases">
        <title>Whole genome shotgun sequence of Cellulomonas uda NBRC 3747.</title>
        <authorList>
            <person name="Hosoyama A."/>
            <person name="Uohara A."/>
            <person name="Ohji S."/>
            <person name="Ichikawa N."/>
        </authorList>
    </citation>
    <scope>NUCLEOTIDE SEQUENCE [LARGE SCALE GENOMIC DNA]</scope>
    <source>
        <strain evidence="2 3">NBRC 3747</strain>
    </source>
</reference>
<protein>
    <submittedName>
        <fullName evidence="2">Uncharacterized protein</fullName>
    </submittedName>
</protein>
<keyword evidence="1" id="KW-0472">Membrane</keyword>
<dbReference type="Proteomes" id="UP000315842">
    <property type="component" value="Unassembled WGS sequence"/>
</dbReference>
<keyword evidence="3" id="KW-1185">Reference proteome</keyword>
<evidence type="ECO:0000313" key="2">
    <source>
        <dbReference type="EMBL" id="GEA79568.1"/>
    </source>
</evidence>
<keyword evidence="1" id="KW-1133">Transmembrane helix</keyword>
<name>A0A4Y3K9B8_CELUD</name>
<proteinExistence type="predicted"/>
<gene>
    <name evidence="2" type="ORF">CUD01_00120</name>
</gene>